<gene>
    <name evidence="1" type="ORF">G9B49_005422</name>
</gene>
<name>A0A742ZL30_SALER</name>
<protein>
    <submittedName>
        <fullName evidence="1">Rha family transcriptional regulator</fullName>
    </submittedName>
</protein>
<proteinExistence type="predicted"/>
<reference evidence="1" key="2">
    <citation type="submission" date="2020-02" db="EMBL/GenBank/DDBJ databases">
        <authorList>
            <consortium name="NCBI Pathogen Detection Project"/>
        </authorList>
    </citation>
    <scope>NUCLEOTIDE SEQUENCE</scope>
    <source>
        <strain evidence="1">MA.03-3818</strain>
    </source>
</reference>
<organism evidence="1">
    <name type="scientific">Salmonella enterica</name>
    <name type="common">Salmonella choleraesuis</name>
    <dbReference type="NCBI Taxonomy" id="28901"/>
    <lineage>
        <taxon>Bacteria</taxon>
        <taxon>Pseudomonadati</taxon>
        <taxon>Pseudomonadota</taxon>
        <taxon>Gammaproteobacteria</taxon>
        <taxon>Enterobacterales</taxon>
        <taxon>Enterobacteriaceae</taxon>
        <taxon>Salmonella</taxon>
    </lineage>
</organism>
<dbReference type="EMBL" id="DAAUKO010000032">
    <property type="protein sequence ID" value="HAF1616345.1"/>
    <property type="molecule type" value="Genomic_DNA"/>
</dbReference>
<reference evidence="1" key="1">
    <citation type="journal article" date="2018" name="Genome Biol.">
        <title>SKESA: strategic k-mer extension for scrupulous assemblies.</title>
        <authorList>
            <person name="Souvorov A."/>
            <person name="Agarwala R."/>
            <person name="Lipman D.J."/>
        </authorList>
    </citation>
    <scope>NUCLEOTIDE SEQUENCE</scope>
    <source>
        <strain evidence="1">MA.03-3818</strain>
    </source>
</reference>
<evidence type="ECO:0000313" key="1">
    <source>
        <dbReference type="EMBL" id="HAF1616345.1"/>
    </source>
</evidence>
<sequence>MLIATPTMSSLAMVDYINAERKAKAEAEGLEFPCKRYRTLKHNDFLKKVPKVLGEKHSGKFFAQYKDSTGRDLPCYNFPKREACLMAMSYSYELQAAVYDYMEELEHQKGGYLGYTISELQNIVASARQYSDDDSSDAGKRLRKRQGDLVLLEKAEALVSSLGQLSLSLPGEND</sequence>
<dbReference type="AlphaFoldDB" id="A0A742ZL30"/>
<accession>A0A742ZL30</accession>
<comment type="caution">
    <text evidence="1">The sequence shown here is derived from an EMBL/GenBank/DDBJ whole genome shotgun (WGS) entry which is preliminary data.</text>
</comment>